<protein>
    <submittedName>
        <fullName evidence="2">Uma2 family endonuclease</fullName>
    </submittedName>
</protein>
<dbReference type="Pfam" id="PF05685">
    <property type="entry name" value="Uma2"/>
    <property type="match status" value="1"/>
</dbReference>
<name>A0A543CDZ7_9ACTN</name>
<dbReference type="Gene3D" id="3.90.1570.10">
    <property type="entry name" value="tt1808, chain A"/>
    <property type="match status" value="1"/>
</dbReference>
<keyword evidence="3" id="KW-1185">Reference proteome</keyword>
<dbReference type="SUPFAM" id="SSF52980">
    <property type="entry name" value="Restriction endonuclease-like"/>
    <property type="match status" value="1"/>
</dbReference>
<dbReference type="InterPro" id="IPR008538">
    <property type="entry name" value="Uma2"/>
</dbReference>
<dbReference type="InterPro" id="IPR012296">
    <property type="entry name" value="Nuclease_put_TT1808"/>
</dbReference>
<dbReference type="RefSeq" id="WP_185792029.1">
    <property type="nucleotide sequence ID" value="NZ_VFOZ01000001.1"/>
</dbReference>
<dbReference type="GO" id="GO:0004519">
    <property type="term" value="F:endonuclease activity"/>
    <property type="evidence" value="ECO:0007669"/>
    <property type="project" value="UniProtKB-KW"/>
</dbReference>
<proteinExistence type="predicted"/>
<dbReference type="CDD" id="cd06260">
    <property type="entry name" value="DUF820-like"/>
    <property type="match status" value="1"/>
</dbReference>
<dbReference type="PANTHER" id="PTHR35400:SF3">
    <property type="entry name" value="SLL1072 PROTEIN"/>
    <property type="match status" value="1"/>
</dbReference>
<dbReference type="AlphaFoldDB" id="A0A543CDZ7"/>
<organism evidence="2 3">
    <name type="scientific">Actinoallomurus bryophytorum</name>
    <dbReference type="NCBI Taxonomy" id="1490222"/>
    <lineage>
        <taxon>Bacteria</taxon>
        <taxon>Bacillati</taxon>
        <taxon>Actinomycetota</taxon>
        <taxon>Actinomycetes</taxon>
        <taxon>Streptosporangiales</taxon>
        <taxon>Thermomonosporaceae</taxon>
        <taxon>Actinoallomurus</taxon>
    </lineage>
</organism>
<reference evidence="2 3" key="1">
    <citation type="submission" date="2019-06" db="EMBL/GenBank/DDBJ databases">
        <title>Sequencing the genomes of 1000 actinobacteria strains.</title>
        <authorList>
            <person name="Klenk H.-P."/>
        </authorList>
    </citation>
    <scope>NUCLEOTIDE SEQUENCE [LARGE SCALE GENOMIC DNA]</scope>
    <source>
        <strain evidence="2 3">DSM 102200</strain>
    </source>
</reference>
<evidence type="ECO:0000313" key="2">
    <source>
        <dbReference type="EMBL" id="TQL95315.1"/>
    </source>
</evidence>
<gene>
    <name evidence="2" type="ORF">FB559_0818</name>
</gene>
<comment type="caution">
    <text evidence="2">The sequence shown here is derived from an EMBL/GenBank/DDBJ whole genome shotgun (WGS) entry which is preliminary data.</text>
</comment>
<sequence length="194" mass="21824">MSTVPEMPMDTETGEGTSLEERYQQLSDQCPDRKVELIDDRIVVREVPTTEHAKLIYRLLLQLIPVMMERGWEAWNDVALFLGPQLGRYRPDILVVPPDPKLWGNDHVFGQDTLLVVEVVSKNSSHDDHEVKPRGSARGGVPLYLVVDTFSGRVRLLSRPGEKGYGRKVEVRLGEPLELPDPWSLTLDTSVLGG</sequence>
<dbReference type="Proteomes" id="UP000316096">
    <property type="component" value="Unassembled WGS sequence"/>
</dbReference>
<keyword evidence="2" id="KW-0255">Endonuclease</keyword>
<keyword evidence="2" id="KW-0378">Hydrolase</keyword>
<feature type="domain" description="Putative restriction endonuclease" evidence="1">
    <location>
        <begin position="21"/>
        <end position="182"/>
    </location>
</feature>
<dbReference type="EMBL" id="VFOZ01000001">
    <property type="protein sequence ID" value="TQL95315.1"/>
    <property type="molecule type" value="Genomic_DNA"/>
</dbReference>
<dbReference type="PANTHER" id="PTHR35400">
    <property type="entry name" value="SLR1083 PROTEIN"/>
    <property type="match status" value="1"/>
</dbReference>
<evidence type="ECO:0000259" key="1">
    <source>
        <dbReference type="Pfam" id="PF05685"/>
    </source>
</evidence>
<evidence type="ECO:0000313" key="3">
    <source>
        <dbReference type="Proteomes" id="UP000316096"/>
    </source>
</evidence>
<accession>A0A543CDZ7</accession>
<keyword evidence="2" id="KW-0540">Nuclease</keyword>
<dbReference type="InterPro" id="IPR011335">
    <property type="entry name" value="Restrct_endonuc-II-like"/>
</dbReference>